<comment type="cofactor">
    <cofactor evidence="1 8">
        <name>Mg(2+)</name>
        <dbReference type="ChEBI" id="CHEBI:18420"/>
    </cofactor>
</comment>
<accession>A0ABU7T7N9</accession>
<comment type="function">
    <text evidence="8">Toxic component of a toxin-antitoxin (TA) system. An RNase.</text>
</comment>
<reference evidence="10 11" key="1">
    <citation type="journal article" date="2012" name="Genet. Mol. Biol.">
        <title>Analysis of 16S rRNA and mxaF genes revealing insights into Methylobacterium niche-specific plant association.</title>
        <authorList>
            <person name="Dourado M.N."/>
            <person name="Andreote F.D."/>
            <person name="Dini-Andreote F."/>
            <person name="Conti R."/>
            <person name="Araujo J.M."/>
            <person name="Araujo W.L."/>
        </authorList>
    </citation>
    <scope>NUCLEOTIDE SEQUENCE [LARGE SCALE GENOMIC DNA]</scope>
    <source>
        <strain evidence="10 11">SR1.6/4</strain>
    </source>
</reference>
<evidence type="ECO:0000313" key="11">
    <source>
        <dbReference type="Proteomes" id="UP001349262"/>
    </source>
</evidence>
<protein>
    <recommendedName>
        <fullName evidence="8">Ribonuclease VapC</fullName>
        <shortName evidence="8">RNase VapC</shortName>
        <ecNumber evidence="8">3.1.-.-</ecNumber>
    </recommendedName>
    <alternativeName>
        <fullName evidence="8">Toxin VapC</fullName>
    </alternativeName>
</protein>
<dbReference type="Gene3D" id="3.40.50.1010">
    <property type="entry name" value="5'-nuclease"/>
    <property type="match status" value="1"/>
</dbReference>
<dbReference type="EMBL" id="MLBY01000004">
    <property type="protein sequence ID" value="MEE7456564.1"/>
    <property type="molecule type" value="Genomic_DNA"/>
</dbReference>
<evidence type="ECO:0000256" key="4">
    <source>
        <dbReference type="ARBA" id="ARBA00022723"/>
    </source>
</evidence>
<keyword evidence="6 8" id="KW-0460">Magnesium</keyword>
<comment type="caution">
    <text evidence="10">The sequence shown here is derived from an EMBL/GenBank/DDBJ whole genome shotgun (WGS) entry which is preliminary data.</text>
</comment>
<evidence type="ECO:0000313" key="10">
    <source>
        <dbReference type="EMBL" id="MEE7456564.1"/>
    </source>
</evidence>
<dbReference type="CDD" id="cd09871">
    <property type="entry name" value="PIN_MtVapC28-VapC30-like"/>
    <property type="match status" value="1"/>
</dbReference>
<evidence type="ECO:0000256" key="2">
    <source>
        <dbReference type="ARBA" id="ARBA00022649"/>
    </source>
</evidence>
<proteinExistence type="inferred from homology"/>
<evidence type="ECO:0000259" key="9">
    <source>
        <dbReference type="Pfam" id="PF01850"/>
    </source>
</evidence>
<evidence type="ECO:0000256" key="1">
    <source>
        <dbReference type="ARBA" id="ARBA00001946"/>
    </source>
</evidence>
<dbReference type="InterPro" id="IPR050556">
    <property type="entry name" value="Type_II_TA_system_RNase"/>
</dbReference>
<dbReference type="InterPro" id="IPR029060">
    <property type="entry name" value="PIN-like_dom_sf"/>
</dbReference>
<keyword evidence="3 8" id="KW-0540">Nuclease</keyword>
<dbReference type="PANTHER" id="PTHR33653">
    <property type="entry name" value="RIBONUCLEASE VAPC2"/>
    <property type="match status" value="1"/>
</dbReference>
<feature type="domain" description="PIN" evidence="9">
    <location>
        <begin position="1"/>
        <end position="128"/>
    </location>
</feature>
<evidence type="ECO:0000256" key="5">
    <source>
        <dbReference type="ARBA" id="ARBA00022801"/>
    </source>
</evidence>
<dbReference type="InterPro" id="IPR022907">
    <property type="entry name" value="VapC_family"/>
</dbReference>
<gene>
    <name evidence="8" type="primary">vapC</name>
    <name evidence="10" type="ORF">MRSR164_07160</name>
</gene>
<keyword evidence="2 8" id="KW-1277">Toxin-antitoxin system</keyword>
<dbReference type="Proteomes" id="UP001349262">
    <property type="component" value="Unassembled WGS sequence"/>
</dbReference>
<dbReference type="SUPFAM" id="SSF88723">
    <property type="entry name" value="PIN domain-like"/>
    <property type="match status" value="1"/>
</dbReference>
<evidence type="ECO:0000256" key="8">
    <source>
        <dbReference type="HAMAP-Rule" id="MF_00265"/>
    </source>
</evidence>
<dbReference type="EC" id="3.1.-.-" evidence="8"/>
<keyword evidence="4 8" id="KW-0479">Metal-binding</keyword>
<comment type="similarity">
    <text evidence="7 8">Belongs to the PINc/VapC protein family.</text>
</comment>
<organism evidence="10 11">
    <name type="scientific">Methylobacterium radiotolerans</name>
    <dbReference type="NCBI Taxonomy" id="31998"/>
    <lineage>
        <taxon>Bacteria</taxon>
        <taxon>Pseudomonadati</taxon>
        <taxon>Pseudomonadota</taxon>
        <taxon>Alphaproteobacteria</taxon>
        <taxon>Hyphomicrobiales</taxon>
        <taxon>Methylobacteriaceae</taxon>
        <taxon>Methylobacterium</taxon>
    </lineage>
</organism>
<dbReference type="HAMAP" id="MF_00265">
    <property type="entry name" value="VapC_Nob1"/>
    <property type="match status" value="1"/>
</dbReference>
<keyword evidence="5 8" id="KW-0378">Hydrolase</keyword>
<feature type="binding site" evidence="8">
    <location>
        <position position="4"/>
    </location>
    <ligand>
        <name>Mg(2+)</name>
        <dbReference type="ChEBI" id="CHEBI:18420"/>
    </ligand>
</feature>
<feature type="binding site" evidence="8">
    <location>
        <position position="103"/>
    </location>
    <ligand>
        <name>Mg(2+)</name>
        <dbReference type="ChEBI" id="CHEBI:18420"/>
    </ligand>
</feature>
<evidence type="ECO:0000256" key="3">
    <source>
        <dbReference type="ARBA" id="ARBA00022722"/>
    </source>
</evidence>
<dbReference type="Pfam" id="PF01850">
    <property type="entry name" value="PIN"/>
    <property type="match status" value="1"/>
</dbReference>
<sequence length="134" mass="14146">MFVDASAAVAILANEPQRSAVLRCLDEATELVTSPLAVFEIVAAVTRRRAQSAETSAEQVRVFLETAGISVVPITETDGQAALAAFARFGKGQGHPAQLNMGDCFAYACARTRDVPLLFVGNDFTQTDIAAALT</sequence>
<keyword evidence="11" id="KW-1185">Reference proteome</keyword>
<keyword evidence="8" id="KW-0800">Toxin</keyword>
<evidence type="ECO:0000256" key="7">
    <source>
        <dbReference type="ARBA" id="ARBA00038093"/>
    </source>
</evidence>
<evidence type="ECO:0000256" key="6">
    <source>
        <dbReference type="ARBA" id="ARBA00022842"/>
    </source>
</evidence>
<dbReference type="InterPro" id="IPR002716">
    <property type="entry name" value="PIN_dom"/>
</dbReference>
<name>A0ABU7T7N9_9HYPH</name>
<dbReference type="PANTHER" id="PTHR33653:SF1">
    <property type="entry name" value="RIBONUCLEASE VAPC2"/>
    <property type="match status" value="1"/>
</dbReference>